<sequence length="123" mass="13606">MMIMNLGTPNAGSGPQSRVLPRLLLWLILFITVTYVVYTLRLVSTSHSCDHEPFSNPHHQISSTSKATVSTSSASAASSQPSQLILDQDEDQAVEVCRQTTQIRNIVFEITASTKFWEKGKNI</sequence>
<dbReference type="EnsemblPlants" id="QL02p005155:mrna">
    <property type="protein sequence ID" value="QL02p005155:mrna:CDS:1"/>
    <property type="gene ID" value="QL02p005155"/>
</dbReference>
<protein>
    <submittedName>
        <fullName evidence="3">Uncharacterized protein</fullName>
    </submittedName>
</protein>
<keyword evidence="2" id="KW-0812">Transmembrane</keyword>
<dbReference type="AlphaFoldDB" id="A0A7N2QY86"/>
<feature type="region of interest" description="Disordered" evidence="1">
    <location>
        <begin position="53"/>
        <end position="84"/>
    </location>
</feature>
<keyword evidence="2" id="KW-1133">Transmembrane helix</keyword>
<dbReference type="InParanoid" id="A0A7N2QY86"/>
<name>A0A7N2QY86_QUELO</name>
<reference evidence="3" key="2">
    <citation type="submission" date="2021-01" db="UniProtKB">
        <authorList>
            <consortium name="EnsemblPlants"/>
        </authorList>
    </citation>
    <scope>IDENTIFICATION</scope>
</reference>
<evidence type="ECO:0000313" key="3">
    <source>
        <dbReference type="EnsemblPlants" id="QL02p005155:mrna:CDS:1"/>
    </source>
</evidence>
<evidence type="ECO:0000313" key="4">
    <source>
        <dbReference type="Proteomes" id="UP000594261"/>
    </source>
</evidence>
<dbReference type="Gramene" id="QL02p005155:mrna">
    <property type="protein sequence ID" value="QL02p005155:mrna:CDS:1"/>
    <property type="gene ID" value="QL02p005155"/>
</dbReference>
<keyword evidence="2" id="KW-0472">Membrane</keyword>
<evidence type="ECO:0000256" key="2">
    <source>
        <dbReference type="SAM" id="Phobius"/>
    </source>
</evidence>
<organism evidence="3 4">
    <name type="scientific">Quercus lobata</name>
    <name type="common">Valley oak</name>
    <dbReference type="NCBI Taxonomy" id="97700"/>
    <lineage>
        <taxon>Eukaryota</taxon>
        <taxon>Viridiplantae</taxon>
        <taxon>Streptophyta</taxon>
        <taxon>Embryophyta</taxon>
        <taxon>Tracheophyta</taxon>
        <taxon>Spermatophyta</taxon>
        <taxon>Magnoliopsida</taxon>
        <taxon>eudicotyledons</taxon>
        <taxon>Gunneridae</taxon>
        <taxon>Pentapetalae</taxon>
        <taxon>rosids</taxon>
        <taxon>fabids</taxon>
        <taxon>Fagales</taxon>
        <taxon>Fagaceae</taxon>
        <taxon>Quercus</taxon>
    </lineage>
</organism>
<dbReference type="Proteomes" id="UP000594261">
    <property type="component" value="Chromosome 2"/>
</dbReference>
<keyword evidence="4" id="KW-1185">Reference proteome</keyword>
<proteinExistence type="predicted"/>
<accession>A0A7N2QY86</accession>
<reference evidence="4" key="1">
    <citation type="journal article" date="2016" name="G3 (Bethesda)">
        <title>First Draft Assembly and Annotation of the Genome of a California Endemic Oak Quercus lobata Nee (Fagaceae).</title>
        <authorList>
            <person name="Sork V.L."/>
            <person name="Fitz-Gibbon S.T."/>
            <person name="Puiu D."/>
            <person name="Crepeau M."/>
            <person name="Gugger P.F."/>
            <person name="Sherman R."/>
            <person name="Stevens K."/>
            <person name="Langley C.H."/>
            <person name="Pellegrini M."/>
            <person name="Salzberg S.L."/>
        </authorList>
    </citation>
    <scope>NUCLEOTIDE SEQUENCE [LARGE SCALE GENOMIC DNA]</scope>
    <source>
        <strain evidence="4">cv. SW786</strain>
    </source>
</reference>
<feature type="compositionally biased region" description="Low complexity" evidence="1">
    <location>
        <begin position="62"/>
        <end position="79"/>
    </location>
</feature>
<feature type="transmembrane region" description="Helical" evidence="2">
    <location>
        <begin position="20"/>
        <end position="38"/>
    </location>
</feature>
<evidence type="ECO:0000256" key="1">
    <source>
        <dbReference type="SAM" id="MobiDB-lite"/>
    </source>
</evidence>